<dbReference type="EMBL" id="JAHWXI010000001">
    <property type="protein sequence ID" value="MDN4463061.1"/>
    <property type="molecule type" value="Genomic_DNA"/>
</dbReference>
<evidence type="ECO:0000313" key="2">
    <source>
        <dbReference type="EMBL" id="MDN4463061.1"/>
    </source>
</evidence>
<gene>
    <name evidence="2" type="ORF">KZC48_01405</name>
</gene>
<keyword evidence="1" id="KW-0812">Transmembrane</keyword>
<dbReference type="RefSeq" id="WP_301132082.1">
    <property type="nucleotide sequence ID" value="NZ_BAAAUQ010000002.1"/>
</dbReference>
<proteinExistence type="predicted"/>
<evidence type="ECO:0000256" key="1">
    <source>
        <dbReference type="SAM" id="Phobius"/>
    </source>
</evidence>
<accession>A0ABT8FP05</accession>
<reference evidence="2" key="1">
    <citation type="submission" date="2021-06" db="EMBL/GenBank/DDBJ databases">
        <title>Genome-based taxonomic framework of Microbacterium strains isolated from marine environment, the description of four new species and reclassification of four preexisting species.</title>
        <authorList>
            <person name="Lee S.D."/>
            <person name="Kim S.-M."/>
            <person name="Byeon Y.-S."/>
            <person name="Yang H.L."/>
            <person name="Kim I.S."/>
        </authorList>
    </citation>
    <scope>NUCLEOTIDE SEQUENCE</scope>
    <source>
        <strain evidence="2">KACC 20510</strain>
    </source>
</reference>
<dbReference type="Proteomes" id="UP001172731">
    <property type="component" value="Unassembled WGS sequence"/>
</dbReference>
<comment type="caution">
    <text evidence="2">The sequence shown here is derived from an EMBL/GenBank/DDBJ whole genome shotgun (WGS) entry which is preliminary data.</text>
</comment>
<keyword evidence="1" id="KW-0472">Membrane</keyword>
<keyword evidence="1" id="KW-1133">Transmembrane helix</keyword>
<keyword evidence="3" id="KW-1185">Reference proteome</keyword>
<evidence type="ECO:0000313" key="3">
    <source>
        <dbReference type="Proteomes" id="UP001172731"/>
    </source>
</evidence>
<protein>
    <recommendedName>
        <fullName evidence="4">Peptidase</fullName>
    </recommendedName>
</protein>
<evidence type="ECO:0008006" key="4">
    <source>
        <dbReference type="Google" id="ProtNLM"/>
    </source>
</evidence>
<sequence>MSMYNPNAALAATGGGALVAGANGVWWLLAAFALMAAGTAVMRIVPRKTDRA</sequence>
<feature type="transmembrane region" description="Helical" evidence="1">
    <location>
        <begin position="25"/>
        <end position="45"/>
    </location>
</feature>
<name>A0ABT8FP05_9MICO</name>
<organism evidence="2 3">
    <name type="scientific">Microbacterium aurantiacum</name>
    <dbReference type="NCBI Taxonomy" id="162393"/>
    <lineage>
        <taxon>Bacteria</taxon>
        <taxon>Bacillati</taxon>
        <taxon>Actinomycetota</taxon>
        <taxon>Actinomycetes</taxon>
        <taxon>Micrococcales</taxon>
        <taxon>Microbacteriaceae</taxon>
        <taxon>Microbacterium</taxon>
    </lineage>
</organism>